<comment type="pathway">
    <text evidence="3">Amino-sugar metabolism; N-acetylneuraminate degradation; D-fructose 6-phosphate from N-acetylneuraminate: step 5/5.</text>
</comment>
<evidence type="ECO:0000313" key="5">
    <source>
        <dbReference type="EMBL" id="QNE35713.1"/>
    </source>
</evidence>
<dbReference type="GO" id="GO:0042802">
    <property type="term" value="F:identical protein binding"/>
    <property type="evidence" value="ECO:0007669"/>
    <property type="project" value="TreeGrafter"/>
</dbReference>
<dbReference type="EC" id="3.5.99.6" evidence="3"/>
<dbReference type="CDD" id="cd01399">
    <property type="entry name" value="GlcN6P_deaminase"/>
    <property type="match status" value="1"/>
</dbReference>
<dbReference type="InterPro" id="IPR006148">
    <property type="entry name" value="Glc/Gal-6P_isomerase"/>
</dbReference>
<dbReference type="GO" id="GO:0006043">
    <property type="term" value="P:glucosamine catabolic process"/>
    <property type="evidence" value="ECO:0007669"/>
    <property type="project" value="TreeGrafter"/>
</dbReference>
<dbReference type="SUPFAM" id="SSF100950">
    <property type="entry name" value="NagB/RpiA/CoA transferase-like"/>
    <property type="match status" value="1"/>
</dbReference>
<evidence type="ECO:0000256" key="3">
    <source>
        <dbReference type="HAMAP-Rule" id="MF_01241"/>
    </source>
</evidence>
<keyword evidence="1 3" id="KW-0378">Hydrolase</keyword>
<feature type="active site" description="Proton acceptor; for enolization step" evidence="3">
    <location>
        <position position="67"/>
    </location>
</feature>
<dbReference type="Proteomes" id="UP000515511">
    <property type="component" value="Chromosome"/>
</dbReference>
<evidence type="ECO:0000256" key="2">
    <source>
        <dbReference type="ARBA" id="ARBA00023277"/>
    </source>
</evidence>
<dbReference type="InterPro" id="IPR037171">
    <property type="entry name" value="NagB/RpiA_transferase-like"/>
</dbReference>
<dbReference type="Pfam" id="PF01182">
    <property type="entry name" value="Glucosamine_iso"/>
    <property type="match status" value="1"/>
</dbReference>
<feature type="active site" description="For ring-opening step" evidence="3">
    <location>
        <position position="135"/>
    </location>
</feature>
<dbReference type="Gene3D" id="3.40.50.1360">
    <property type="match status" value="1"/>
</dbReference>
<reference evidence="6" key="1">
    <citation type="submission" date="2019-09" db="EMBL/GenBank/DDBJ databases">
        <title>Antimicrobial potential of Antarctic Bacteria.</title>
        <authorList>
            <person name="Benaud N."/>
            <person name="Edwards R.J."/>
            <person name="Ferrari B.C."/>
        </authorList>
    </citation>
    <scope>NUCLEOTIDE SEQUENCE [LARGE SCALE GENOMIC DNA]</scope>
    <source>
        <strain evidence="6">INR9</strain>
    </source>
</reference>
<dbReference type="UniPathway" id="UPA00629">
    <property type="reaction ID" value="UER00684"/>
</dbReference>
<dbReference type="InterPro" id="IPR004547">
    <property type="entry name" value="Glucosamine6P_isomerase"/>
</dbReference>
<dbReference type="GO" id="GO:0019262">
    <property type="term" value="P:N-acetylneuraminate catabolic process"/>
    <property type="evidence" value="ECO:0007669"/>
    <property type="project" value="UniProtKB-UniRule"/>
</dbReference>
<dbReference type="GO" id="GO:0004342">
    <property type="term" value="F:glucosamine-6-phosphate deaminase activity"/>
    <property type="evidence" value="ECO:0007669"/>
    <property type="project" value="UniProtKB-UniRule"/>
</dbReference>
<dbReference type="PANTHER" id="PTHR11280">
    <property type="entry name" value="GLUCOSAMINE-6-PHOSPHATE ISOMERASE"/>
    <property type="match status" value="1"/>
</dbReference>
<evidence type="ECO:0000313" key="6">
    <source>
        <dbReference type="Proteomes" id="UP000515511"/>
    </source>
</evidence>
<feature type="domain" description="Glucosamine/galactosamine-6-phosphate isomerase" evidence="4">
    <location>
        <begin position="10"/>
        <end position="224"/>
    </location>
</feature>
<comment type="function">
    <text evidence="3">Catalyzes the reversible isomerization-deamination of glucosamine 6-phosphate (GlcN6P) to form fructose 6-phosphate (Fru6P) and ammonium ion.</text>
</comment>
<dbReference type="GO" id="GO:0005737">
    <property type="term" value="C:cytoplasm"/>
    <property type="evidence" value="ECO:0007669"/>
    <property type="project" value="TreeGrafter"/>
</dbReference>
<comment type="caution">
    <text evidence="3">Lacks conserved residue(s) required for the propagation of feature annotation.</text>
</comment>
<keyword evidence="2 3" id="KW-0119">Carbohydrate metabolism</keyword>
<dbReference type="PANTHER" id="PTHR11280:SF5">
    <property type="entry name" value="GLUCOSAMINE-6-PHOSPHATE ISOMERASE"/>
    <property type="match status" value="1"/>
</dbReference>
<feature type="active site" description="Proton acceptor; for ring-opening step" evidence="3">
    <location>
        <position position="137"/>
    </location>
</feature>
<sequence length="257" mass="26899">MRVVVLPTSAEVGEAAAAEIAAVVTERPDAVLGLATGDSPLGAYAALGRRVERDGLDLSRARGFALDEYVGLDPSDPQSYNAVIDRTVTTPLRMRAGAVRVPAGAAADLDAAADAYERAIEESGVDIQILGIGANGHIGFNEPGSAFTTRTRVVALSERTRLDNARFFATPSDVPTHALTQGLATIMRARRIVLVALGERKAEAVRAAVEGRPSAACPASVLQDHPDALLVVDEAAASRIAVSSSAVNRFPRLLARR</sequence>
<accession>A0A7G6YB48</accession>
<evidence type="ECO:0000259" key="4">
    <source>
        <dbReference type="Pfam" id="PF01182"/>
    </source>
</evidence>
<dbReference type="InterPro" id="IPR018321">
    <property type="entry name" value="Glucosamine6P_isomerase_CS"/>
</dbReference>
<organism evidence="5 6">
    <name type="scientific">Leifsonia shinshuensis</name>
    <dbReference type="NCBI Taxonomy" id="150026"/>
    <lineage>
        <taxon>Bacteria</taxon>
        <taxon>Bacillati</taxon>
        <taxon>Actinomycetota</taxon>
        <taxon>Actinomycetes</taxon>
        <taxon>Micrococcales</taxon>
        <taxon>Microbacteriaceae</taxon>
        <taxon>Leifsonia</taxon>
    </lineage>
</organism>
<dbReference type="EMBL" id="CP043641">
    <property type="protein sequence ID" value="QNE35713.1"/>
    <property type="molecule type" value="Genomic_DNA"/>
</dbReference>
<dbReference type="PROSITE" id="PS01161">
    <property type="entry name" value="GLC_GALNAC_ISOMERASE"/>
    <property type="match status" value="1"/>
</dbReference>
<proteinExistence type="inferred from homology"/>
<dbReference type="AlphaFoldDB" id="A0A7G6YB48"/>
<evidence type="ECO:0000256" key="1">
    <source>
        <dbReference type="ARBA" id="ARBA00022801"/>
    </source>
</evidence>
<dbReference type="RefSeq" id="WP_185275178.1">
    <property type="nucleotide sequence ID" value="NZ_CP043641.1"/>
</dbReference>
<dbReference type="GO" id="GO:0006046">
    <property type="term" value="P:N-acetylglucosamine catabolic process"/>
    <property type="evidence" value="ECO:0007669"/>
    <property type="project" value="TreeGrafter"/>
</dbReference>
<comment type="catalytic activity">
    <reaction evidence="3">
        <text>alpha-D-glucosamine 6-phosphate + H2O = beta-D-fructose 6-phosphate + NH4(+)</text>
        <dbReference type="Rhea" id="RHEA:12172"/>
        <dbReference type="ChEBI" id="CHEBI:15377"/>
        <dbReference type="ChEBI" id="CHEBI:28938"/>
        <dbReference type="ChEBI" id="CHEBI:57634"/>
        <dbReference type="ChEBI" id="CHEBI:75989"/>
        <dbReference type="EC" id="3.5.99.6"/>
    </reaction>
</comment>
<dbReference type="HAMAP" id="MF_01241">
    <property type="entry name" value="GlcN6P_deamin"/>
    <property type="match status" value="1"/>
</dbReference>
<comment type="similarity">
    <text evidence="3">Belongs to the glucosamine/galactosamine-6-phosphate isomerase family. NagB subfamily.</text>
</comment>
<dbReference type="KEGG" id="lse:F1C12_11650"/>
<feature type="active site" description="For ring-opening step" evidence="3">
    <location>
        <position position="142"/>
    </location>
</feature>
<protein>
    <recommendedName>
        <fullName evidence="3">Glucosamine-6-phosphate deaminase</fullName>
        <ecNumber evidence="3">3.5.99.6</ecNumber>
    </recommendedName>
    <alternativeName>
        <fullName evidence="3">GlcN6P deaminase</fullName>
        <shortName evidence="3">GNPDA</shortName>
    </alternativeName>
    <alternativeName>
        <fullName evidence="3">Glucosamine-6-phosphate isomerase</fullName>
    </alternativeName>
</protein>
<name>A0A7G6YB48_9MICO</name>
<dbReference type="GO" id="GO:0005975">
    <property type="term" value="P:carbohydrate metabolic process"/>
    <property type="evidence" value="ECO:0007669"/>
    <property type="project" value="InterPro"/>
</dbReference>
<gene>
    <name evidence="3" type="primary">nagB</name>
    <name evidence="5" type="ORF">F1C12_11650</name>
</gene>
<dbReference type="NCBIfam" id="NF001684">
    <property type="entry name" value="PRK00443.1-4"/>
    <property type="match status" value="1"/>
</dbReference>